<dbReference type="InterPro" id="IPR001709">
    <property type="entry name" value="Flavoprot_Pyr_Nucl_cyt_Rdtase"/>
</dbReference>
<keyword evidence="5" id="KW-0472">Membrane</keyword>
<feature type="domain" description="Flavodoxin-like" evidence="6">
    <location>
        <begin position="85"/>
        <end position="222"/>
    </location>
</feature>
<keyword evidence="9" id="KW-1185">Reference proteome</keyword>
<feature type="transmembrane region" description="Helical" evidence="5">
    <location>
        <begin position="12"/>
        <end position="30"/>
    </location>
</feature>
<sequence>MTRGTKYLETFGQWLVLGALAAIALLAFALQRAPWPHGAPAMSRTIAATACLIVYVVACALWLRTQRRRASGHADADRAQTAIAALVVHASQTGFAERIAELTAAGLRDGGLSPALQPLGSLDAARLARAPLALFVVSTTGEGDPPDTALAFVDDTMSATPSLAGLQYAVLALGDRRYARYCAFGHALDDWLRRCGAQPLFDLIDVDNGDGGALRRWQHDLAQLPGMAPAADRPDWSPAQYGAWRLCARRTLNPGSLGGATCELRLWPEAGELAWTAGDIAEIGPRHAAEAVDAWLQAHALDGNVRIHHDGDTLALHELLARSRWPDPASVADGIDAATLAARLEPLPHRDYSIASIPGEGHLRLLVRRMRTPEGHPGLGSGWLCEHAAIGEDIALRIRRNPGFHPPAFDAPLILIGNGTGLAGLRAHLAARAAAGAGRAWLLFGERQRSCDLYWADELDGWRNDGTLARIDLAFSRDEGQPHYVQDLLPTHGDALRAWIADGASVLVCGSAAGMAPAVDDALATLLGRDALADLQRQRRYRRDVY</sequence>
<protein>
    <recommendedName>
        <fullName evidence="4">NADPH--hemoprotein reductase</fullName>
        <ecNumber evidence="4">1.6.2.4</ecNumber>
    </recommendedName>
</protein>
<keyword evidence="1" id="KW-0285">Flavoprotein</keyword>
<keyword evidence="3" id="KW-0813">Transport</keyword>
<dbReference type="Pfam" id="PF00258">
    <property type="entry name" value="Flavodoxin_1"/>
    <property type="match status" value="1"/>
</dbReference>
<dbReference type="EMBL" id="BAABJE010000001">
    <property type="protein sequence ID" value="GAA4783975.1"/>
    <property type="molecule type" value="Genomic_DNA"/>
</dbReference>
<dbReference type="Proteomes" id="UP001499959">
    <property type="component" value="Unassembled WGS sequence"/>
</dbReference>
<dbReference type="PRINTS" id="PR00369">
    <property type="entry name" value="FLAVODOXIN"/>
</dbReference>
<evidence type="ECO:0000313" key="9">
    <source>
        <dbReference type="Proteomes" id="UP001499959"/>
    </source>
</evidence>
<evidence type="ECO:0000259" key="7">
    <source>
        <dbReference type="PROSITE" id="PS51384"/>
    </source>
</evidence>
<dbReference type="InterPro" id="IPR008254">
    <property type="entry name" value="Flavodoxin/NO_synth"/>
</dbReference>
<dbReference type="InterPro" id="IPR017927">
    <property type="entry name" value="FAD-bd_FR_type"/>
</dbReference>
<dbReference type="CDD" id="cd06200">
    <property type="entry name" value="SiR_like1"/>
    <property type="match status" value="1"/>
</dbReference>
<dbReference type="InterPro" id="IPR001094">
    <property type="entry name" value="Flavdoxin-like"/>
</dbReference>
<dbReference type="InterPro" id="IPR001433">
    <property type="entry name" value="OxRdtase_FAD/NAD-bd"/>
</dbReference>
<organism evidence="8 9">
    <name type="scientific">Lysobacter hankyongensis</name>
    <dbReference type="NCBI Taxonomy" id="1176535"/>
    <lineage>
        <taxon>Bacteria</taxon>
        <taxon>Pseudomonadati</taxon>
        <taxon>Pseudomonadota</taxon>
        <taxon>Gammaproteobacteria</taxon>
        <taxon>Lysobacterales</taxon>
        <taxon>Lysobacteraceae</taxon>
        <taxon>Lysobacter</taxon>
    </lineage>
</organism>
<evidence type="ECO:0000313" key="8">
    <source>
        <dbReference type="EMBL" id="GAA4783975.1"/>
    </source>
</evidence>
<name>A0ABP9ANH1_9GAMM</name>
<evidence type="ECO:0000256" key="3">
    <source>
        <dbReference type="ARBA" id="ARBA00022982"/>
    </source>
</evidence>
<dbReference type="PANTHER" id="PTHR19384">
    <property type="entry name" value="NITRIC OXIDE SYNTHASE-RELATED"/>
    <property type="match status" value="1"/>
</dbReference>
<dbReference type="InterPro" id="IPR017938">
    <property type="entry name" value="Riboflavin_synthase-like_b-brl"/>
</dbReference>
<gene>
    <name evidence="8" type="ORF">GCM10023307_05820</name>
</gene>
<dbReference type="InterPro" id="IPR039261">
    <property type="entry name" value="FNR_nucleotide-bd"/>
</dbReference>
<reference evidence="9" key="1">
    <citation type="journal article" date="2019" name="Int. J. Syst. Evol. Microbiol.">
        <title>The Global Catalogue of Microorganisms (GCM) 10K type strain sequencing project: providing services to taxonomists for standard genome sequencing and annotation.</title>
        <authorList>
            <consortium name="The Broad Institute Genomics Platform"/>
            <consortium name="The Broad Institute Genome Sequencing Center for Infectious Disease"/>
            <person name="Wu L."/>
            <person name="Ma J."/>
        </authorList>
    </citation>
    <scope>NUCLEOTIDE SEQUENCE [LARGE SCALE GENOMIC DNA]</scope>
    <source>
        <strain evidence="9">JCM 18204</strain>
    </source>
</reference>
<feature type="domain" description="FAD-binding FR-type" evidence="7">
    <location>
        <begin position="239"/>
        <end position="407"/>
    </location>
</feature>
<dbReference type="PROSITE" id="PS51384">
    <property type="entry name" value="FAD_FR"/>
    <property type="match status" value="1"/>
</dbReference>
<keyword evidence="2" id="KW-0288">FMN</keyword>
<dbReference type="PANTHER" id="PTHR19384:SF17">
    <property type="entry name" value="NADPH--CYTOCHROME P450 REDUCTASE"/>
    <property type="match status" value="1"/>
</dbReference>
<comment type="caution">
    <text evidence="8">The sequence shown here is derived from an EMBL/GenBank/DDBJ whole genome shotgun (WGS) entry which is preliminary data.</text>
</comment>
<evidence type="ECO:0000256" key="1">
    <source>
        <dbReference type="ARBA" id="ARBA00022630"/>
    </source>
</evidence>
<dbReference type="InterPro" id="IPR029039">
    <property type="entry name" value="Flavoprotein-like_sf"/>
</dbReference>
<dbReference type="EC" id="1.6.2.4" evidence="4"/>
<feature type="transmembrane region" description="Helical" evidence="5">
    <location>
        <begin position="42"/>
        <end position="63"/>
    </location>
</feature>
<dbReference type="SUPFAM" id="SSF52218">
    <property type="entry name" value="Flavoproteins"/>
    <property type="match status" value="1"/>
</dbReference>
<dbReference type="Gene3D" id="2.40.30.10">
    <property type="entry name" value="Translation factors"/>
    <property type="match status" value="1"/>
</dbReference>
<dbReference type="PRINTS" id="PR00371">
    <property type="entry name" value="FPNCR"/>
</dbReference>
<keyword evidence="5" id="KW-0812">Transmembrane</keyword>
<keyword evidence="3" id="KW-0249">Electron transport</keyword>
<dbReference type="Pfam" id="PF00175">
    <property type="entry name" value="NAD_binding_1"/>
    <property type="match status" value="1"/>
</dbReference>
<accession>A0ABP9ANH1</accession>
<dbReference type="Gene3D" id="3.40.50.360">
    <property type="match status" value="1"/>
</dbReference>
<evidence type="ECO:0000256" key="2">
    <source>
        <dbReference type="ARBA" id="ARBA00022643"/>
    </source>
</evidence>
<dbReference type="Gene3D" id="3.40.50.80">
    <property type="entry name" value="Nucleotide-binding domain of ferredoxin-NADP reductase (FNR) module"/>
    <property type="match status" value="1"/>
</dbReference>
<evidence type="ECO:0000259" key="6">
    <source>
        <dbReference type="PROSITE" id="PS50902"/>
    </source>
</evidence>
<proteinExistence type="predicted"/>
<dbReference type="SUPFAM" id="SSF52343">
    <property type="entry name" value="Ferredoxin reductase-like, C-terminal NADP-linked domain"/>
    <property type="match status" value="1"/>
</dbReference>
<evidence type="ECO:0000256" key="5">
    <source>
        <dbReference type="SAM" id="Phobius"/>
    </source>
</evidence>
<evidence type="ECO:0000256" key="4">
    <source>
        <dbReference type="ARBA" id="ARBA00023797"/>
    </source>
</evidence>
<dbReference type="RefSeq" id="WP_345301758.1">
    <property type="nucleotide sequence ID" value="NZ_BAABJE010000001.1"/>
</dbReference>
<dbReference type="SUPFAM" id="SSF63380">
    <property type="entry name" value="Riboflavin synthase domain-like"/>
    <property type="match status" value="1"/>
</dbReference>
<dbReference type="PROSITE" id="PS50902">
    <property type="entry name" value="FLAVODOXIN_LIKE"/>
    <property type="match status" value="1"/>
</dbReference>
<keyword evidence="5" id="KW-1133">Transmembrane helix</keyword>